<protein>
    <submittedName>
        <fullName evidence="1">Uncharacterized protein</fullName>
    </submittedName>
</protein>
<dbReference type="RefSeq" id="WP_258828746.1">
    <property type="nucleotide sequence ID" value="NZ_JANUHA010000010.1"/>
</dbReference>
<evidence type="ECO:0000313" key="1">
    <source>
        <dbReference type="EMBL" id="MCS0597724.1"/>
    </source>
</evidence>
<accession>A0ABT2AND1</accession>
<reference evidence="1 2" key="1">
    <citation type="submission" date="2022-08" db="EMBL/GenBank/DDBJ databases">
        <title>Reclassification of Massilia species as members of the genera Telluria, Duganella, Pseudoduganella, Mokoshia gen. nov. and Zemynaea gen. nov. using orthogonal and non-orthogonal genome-based approaches.</title>
        <authorList>
            <person name="Bowman J.P."/>
        </authorList>
    </citation>
    <scope>NUCLEOTIDE SEQUENCE [LARGE SCALE GENOMIC DNA]</scope>
    <source>
        <strain evidence="1 2">JCM 31661</strain>
    </source>
</reference>
<evidence type="ECO:0000313" key="2">
    <source>
        <dbReference type="Proteomes" id="UP001206572"/>
    </source>
</evidence>
<comment type="caution">
    <text evidence="1">The sequence shown here is derived from an EMBL/GenBank/DDBJ whole genome shotgun (WGS) entry which is preliminary data.</text>
</comment>
<organism evidence="1 2">
    <name type="scientific">Massilia agri</name>
    <dbReference type="NCBI Taxonomy" id="1886785"/>
    <lineage>
        <taxon>Bacteria</taxon>
        <taxon>Pseudomonadati</taxon>
        <taxon>Pseudomonadota</taxon>
        <taxon>Betaproteobacteria</taxon>
        <taxon>Burkholderiales</taxon>
        <taxon>Oxalobacteraceae</taxon>
        <taxon>Telluria group</taxon>
        <taxon>Massilia</taxon>
    </lineage>
</organism>
<gene>
    <name evidence="1" type="ORF">NX780_15360</name>
</gene>
<sequence length="126" mass="13919">MRKPFSVRIGAICHEAFNQAAYLARQGYIFSDSPIQVFPNGMAFFDMHLGTPVEYLVERAKETVRIGAEQEEADRQKAIKEEARRIVEEEKQAAAAKQIAALKAENARKIAQIEAEAAAAIAALSQ</sequence>
<dbReference type="EMBL" id="JANUHA010000010">
    <property type="protein sequence ID" value="MCS0597724.1"/>
    <property type="molecule type" value="Genomic_DNA"/>
</dbReference>
<dbReference type="Proteomes" id="UP001206572">
    <property type="component" value="Unassembled WGS sequence"/>
</dbReference>
<name>A0ABT2AND1_9BURK</name>
<proteinExistence type="predicted"/>
<keyword evidence="2" id="KW-1185">Reference proteome</keyword>